<dbReference type="RefSeq" id="WP_203197104.1">
    <property type="nucleotide sequence ID" value="NZ_CP063365.1"/>
</dbReference>
<sequence>MPEMIDWNLTNAGSFWLFEPRTDEAADWAAEHFNEEASLDQFGNYLVEPRYAMDLAHTLCEEAGFTITIEGREVASLMPN</sequence>
<keyword evidence="2" id="KW-1185">Reference proteome</keyword>
<proteinExistence type="predicted"/>
<reference evidence="1 2" key="1">
    <citation type="submission" date="2020-10" db="EMBL/GenBank/DDBJ databases">
        <title>Degradation of 1,4-Dioxane by Xanthobacter sp. YN2, via a Novel Group-2 Soluble Di-Iron Monooxygenase.</title>
        <authorList>
            <person name="Ma F."/>
            <person name="Wang Y."/>
            <person name="Yang J."/>
            <person name="Guo H."/>
            <person name="Su D."/>
            <person name="Yu L."/>
        </authorList>
    </citation>
    <scope>NUCLEOTIDE SEQUENCE [LARGE SCALE GENOMIC DNA]</scope>
    <source>
        <strain evidence="1 2">YN2</strain>
        <plasmid evidence="1 2">unnamed3</plasmid>
    </source>
</reference>
<dbReference type="Proteomes" id="UP000596427">
    <property type="component" value="Plasmid unnamed3"/>
</dbReference>
<geneLocation type="plasmid" evidence="1 2">
    <name>unnamed3</name>
</geneLocation>
<dbReference type="AlphaFoldDB" id="A0A974PUX2"/>
<dbReference type="EMBL" id="CP063365">
    <property type="protein sequence ID" value="QRG10229.1"/>
    <property type="molecule type" value="Genomic_DNA"/>
</dbReference>
<organism evidence="1 2">
    <name type="scientific">Xanthobacter dioxanivorans</name>
    <dbReference type="NCBI Taxonomy" id="2528964"/>
    <lineage>
        <taxon>Bacteria</taxon>
        <taxon>Pseudomonadati</taxon>
        <taxon>Pseudomonadota</taxon>
        <taxon>Alphaproteobacteria</taxon>
        <taxon>Hyphomicrobiales</taxon>
        <taxon>Xanthobacteraceae</taxon>
        <taxon>Xanthobacter</taxon>
    </lineage>
</organism>
<evidence type="ECO:0000313" key="2">
    <source>
        <dbReference type="Proteomes" id="UP000596427"/>
    </source>
</evidence>
<gene>
    <name evidence="1" type="ORF">EZH22_31140</name>
</gene>
<accession>A0A974PUX2</accession>
<evidence type="ECO:0000313" key="1">
    <source>
        <dbReference type="EMBL" id="QRG10229.1"/>
    </source>
</evidence>
<keyword evidence="1" id="KW-0614">Plasmid</keyword>
<dbReference type="KEGG" id="xdi:EZH22_31140"/>
<name>A0A974PUX2_9HYPH</name>
<protein>
    <submittedName>
        <fullName evidence="1">Uncharacterized protein</fullName>
    </submittedName>
</protein>